<feature type="domain" description="EB" evidence="1">
    <location>
        <begin position="307"/>
        <end position="354"/>
    </location>
</feature>
<name>A0ABR1CJ82_NECAM</name>
<dbReference type="EMBL" id="JAVFWL010000002">
    <property type="protein sequence ID" value="KAK6738452.1"/>
    <property type="molecule type" value="Genomic_DNA"/>
</dbReference>
<evidence type="ECO:0000313" key="3">
    <source>
        <dbReference type="Proteomes" id="UP001303046"/>
    </source>
</evidence>
<comment type="caution">
    <text evidence="2">The sequence shown here is derived from an EMBL/GenBank/DDBJ whole genome shotgun (WGS) entry which is preliminary data.</text>
</comment>
<dbReference type="SUPFAM" id="SSF57196">
    <property type="entry name" value="EGF/Laminin"/>
    <property type="match status" value="1"/>
</dbReference>
<protein>
    <recommendedName>
        <fullName evidence="1">EB domain-containing protein</fullName>
    </recommendedName>
</protein>
<accession>A0ABR1CJ82</accession>
<organism evidence="2 3">
    <name type="scientific">Necator americanus</name>
    <name type="common">Human hookworm</name>
    <dbReference type="NCBI Taxonomy" id="51031"/>
    <lineage>
        <taxon>Eukaryota</taxon>
        <taxon>Metazoa</taxon>
        <taxon>Ecdysozoa</taxon>
        <taxon>Nematoda</taxon>
        <taxon>Chromadorea</taxon>
        <taxon>Rhabditida</taxon>
        <taxon>Rhabditina</taxon>
        <taxon>Rhabditomorpha</taxon>
        <taxon>Strongyloidea</taxon>
        <taxon>Ancylostomatidae</taxon>
        <taxon>Bunostominae</taxon>
        <taxon>Necator</taxon>
    </lineage>
</organism>
<feature type="domain" description="EB" evidence="1">
    <location>
        <begin position="373"/>
        <end position="424"/>
    </location>
</feature>
<dbReference type="Proteomes" id="UP001303046">
    <property type="component" value="Unassembled WGS sequence"/>
</dbReference>
<dbReference type="Pfam" id="PF01683">
    <property type="entry name" value="EB"/>
    <property type="match status" value="4"/>
</dbReference>
<gene>
    <name evidence="2" type="primary">Necator_chrII.g8307</name>
    <name evidence="2" type="ORF">RB195_020513</name>
</gene>
<dbReference type="PANTHER" id="PTHR39069">
    <property type="entry name" value="ECDYSONE-INDUCIBLE GENE E1, ISOFORM A"/>
    <property type="match status" value="1"/>
</dbReference>
<sequence length="476" mass="50762">MEYRGHYAKPPPRGVAIRVVDPSSIRSIPATSLMGHPPHVTLLLYIVLFTLKSFADLQATQYTPCYGKSAIGGVCDVNADCEHKGSICLRNRCRCHPHYIEANDEKGRNTRCVPLPAKVGASCTNKCREPLFCRNGECQCVQRGTTRISNGECIFFAFSGSRVGDRCSRHYDCTSPFSACVNSQCVCISGTIQQGSRCVAAANCPLGGLPGQRCVIKTESALAFNLPSDQDDCPPGQYCVAAADSPVGHCCPVVCPLASHVDTKYSCDPNATQPLRCPSDTHFCHYLSDGLVSQAVCCRRPCNALAPNALYANNQCIPRGQLNSACTTNAQCGGGEGMECVKGQCQCLSGFHPSVDTLTHPAKNPSQTCSRDCETEALSKDTSCMKPGGLGSLCFVQRQCPQNSGCYRGRCMCRCGFEQKGDKCVALPPPPTTTPQPNIAIIPGVAVPRSNDLFKLFGQIFGGGGANNAIGSFING</sequence>
<dbReference type="PANTHER" id="PTHR39069:SF1">
    <property type="entry name" value="ECDYSONE-INDUCIBLE GENE E1, ISOFORM A"/>
    <property type="match status" value="1"/>
</dbReference>
<reference evidence="2 3" key="1">
    <citation type="submission" date="2023-08" db="EMBL/GenBank/DDBJ databases">
        <title>A Necator americanus chromosomal reference genome.</title>
        <authorList>
            <person name="Ilik V."/>
            <person name="Petrzelkova K.J."/>
            <person name="Pardy F."/>
            <person name="Fuh T."/>
            <person name="Niatou-Singa F.S."/>
            <person name="Gouil Q."/>
            <person name="Baker L."/>
            <person name="Ritchie M.E."/>
            <person name="Jex A.R."/>
            <person name="Gazzola D."/>
            <person name="Li H."/>
            <person name="Toshio Fujiwara R."/>
            <person name="Zhan B."/>
            <person name="Aroian R.V."/>
            <person name="Pafco B."/>
            <person name="Schwarz E.M."/>
        </authorList>
    </citation>
    <scope>NUCLEOTIDE SEQUENCE [LARGE SCALE GENOMIC DNA]</scope>
    <source>
        <strain evidence="2 3">Aroian</strain>
        <tissue evidence="2">Whole animal</tissue>
    </source>
</reference>
<keyword evidence="3" id="KW-1185">Reference proteome</keyword>
<proteinExistence type="predicted"/>
<dbReference type="InterPro" id="IPR006150">
    <property type="entry name" value="Cys_repeat_1"/>
</dbReference>
<feature type="domain" description="EB" evidence="1">
    <location>
        <begin position="147"/>
        <end position="198"/>
    </location>
</feature>
<dbReference type="InterPro" id="IPR006149">
    <property type="entry name" value="EB_dom"/>
</dbReference>
<dbReference type="SMART" id="SM00289">
    <property type="entry name" value="WR1"/>
    <property type="match status" value="3"/>
</dbReference>
<evidence type="ECO:0000313" key="2">
    <source>
        <dbReference type="EMBL" id="KAK6738452.1"/>
    </source>
</evidence>
<feature type="domain" description="EB" evidence="1">
    <location>
        <begin position="63"/>
        <end position="104"/>
    </location>
</feature>
<evidence type="ECO:0000259" key="1">
    <source>
        <dbReference type="Pfam" id="PF01683"/>
    </source>
</evidence>